<dbReference type="Proteomes" id="UP000030762">
    <property type="component" value="Unassembled WGS sequence"/>
</dbReference>
<dbReference type="PROSITE" id="PS50222">
    <property type="entry name" value="EF_HAND_2"/>
    <property type="match status" value="1"/>
</dbReference>
<dbReference type="Pfam" id="PF00612">
    <property type="entry name" value="IQ"/>
    <property type="match status" value="1"/>
</dbReference>
<dbReference type="GO" id="GO:0005509">
    <property type="term" value="F:calcium ion binding"/>
    <property type="evidence" value="ECO:0007669"/>
    <property type="project" value="InterPro"/>
</dbReference>
<proteinExistence type="predicted"/>
<name>T0QHX0_SAPDV</name>
<gene>
    <name evidence="4" type="ORF">SDRG_08118</name>
</gene>
<evidence type="ECO:0000256" key="1">
    <source>
        <dbReference type="ARBA" id="ARBA00022837"/>
    </source>
</evidence>
<dbReference type="InterPro" id="IPR011992">
    <property type="entry name" value="EF-hand-dom_pair"/>
</dbReference>
<dbReference type="OMA" id="RIRFICA"/>
<dbReference type="OrthoDB" id="26525at2759"/>
<dbReference type="GeneID" id="19948845"/>
<dbReference type="Gene3D" id="1.10.238.10">
    <property type="entry name" value="EF-hand"/>
    <property type="match status" value="1"/>
</dbReference>
<dbReference type="Pfam" id="PF00536">
    <property type="entry name" value="SAM_1"/>
    <property type="match status" value="1"/>
</dbReference>
<dbReference type="InterPro" id="IPR013761">
    <property type="entry name" value="SAM/pointed_sf"/>
</dbReference>
<organism evidence="4 5">
    <name type="scientific">Saprolegnia diclina (strain VS20)</name>
    <dbReference type="NCBI Taxonomy" id="1156394"/>
    <lineage>
        <taxon>Eukaryota</taxon>
        <taxon>Sar</taxon>
        <taxon>Stramenopiles</taxon>
        <taxon>Oomycota</taxon>
        <taxon>Saprolegniomycetes</taxon>
        <taxon>Saprolegniales</taxon>
        <taxon>Saprolegniaceae</taxon>
        <taxon>Saprolegnia</taxon>
    </lineage>
</organism>
<keyword evidence="1" id="KW-0106">Calcium</keyword>
<evidence type="ECO:0000259" key="3">
    <source>
        <dbReference type="PROSITE" id="PS50222"/>
    </source>
</evidence>
<dbReference type="SUPFAM" id="SSF47769">
    <property type="entry name" value="SAM/Pointed domain"/>
    <property type="match status" value="1"/>
</dbReference>
<evidence type="ECO:0000313" key="5">
    <source>
        <dbReference type="Proteomes" id="UP000030762"/>
    </source>
</evidence>
<dbReference type="SMART" id="SM00454">
    <property type="entry name" value="SAM"/>
    <property type="match status" value="1"/>
</dbReference>
<sequence>MGKDATVFAEAEARDAAVKRAEEERRALDGYTFIPQPLRRHFKRARSSNQADALVSSDPRAITLARYARTARLLQHATPELHAHLYPSEVEDFICTQVSYERALAKLLLLEQGGASWTVVQLQRQVINLVDTCLKGLCDVYLGLLQPKRAALVYTAASPLSGMLAKSLPSGKGISFRAIDDDNIVVCDDIATDDAIESFGPHRCGPFAALPLPGRLRGSRSPIGVLAVDATRGAWQSHPGAMTLHDVLAFLRAYGLDDVVPSFQKHKIDGPSLLALKDLNLEFTLGIYRVHTRTKLLSLIEGLNAGLPLHLPETPTRFVDAPETMQFLTRVADIAGPLFATARRREWHARLCDATKDGTCTQYDLYYLVIQALLHCVLNVTGVAIWRVLLSPMELLKSNVVLLGACDVPSDRLAPFVHCSEKAIKRVPLFTETSTSLLRGNVVHVVPALGPKEATTYTVSWSNHVVEDVNWHTMSRLLPVRLLNTQHFHLQGVLAGMDVNSGDFLVPFPAQSTKVWVQPFADEPKFKYVIVTTLHEAADISDAVSYLSQLLPELDTTLRCVRGRQKRHLQRTEAVARLRQWTAALAMTPSPDALRSLDELLSRMVNEVQLCLPGTQSAIWELTPSAKSLRCTFAYHGCARLIGLEVDVHAAGIADCLSAKAPVVLRSASRLSFLPDETMLPVVLLPLLHDDALVGVLVVFDFRSVEKGRSDETHPEYGVIPMLEVAARGMAAALRLKRRAARLFALANIVDADAFAAPAQVFASALQCLQSSLLGVLKARLLVIRKSDGKPTVVADTNDVAHWPVLDLTYVEGARGRLRELRWPTFQTYHKLDNATLDAVVTRVTSTPSLLSKSLCSADVQYVETLAEPPVPIEWTKNLRKTLESANQVIFGNQKYLSTLVPALCTSTHVVALTAALPSPYCFAAEPAFLETVARTLSGGIECLAGRYDRVRARAASLDALDAFVAAHKTIALPLNSPYAEQSAEVRLDLQHKTLSLLQSTLTGCHAYVGLRQPAFHRIVFTAASSTSHMLGKQLVRGKKGGVGFEVIASQSPVVLTQVSQLHVVRHFGRPEALVLPYMAVPIGTFGVLALDDLSAYGPREPQPEMGVEDFLVRFGQMLATGLEATRTQTAAYRAQLRERGVQSALVLSDNARPTEHDAQAACLALVQAAFTGTKGFVAMAMPFSNEMRVTKASESPLVDTIDASSPLFAAFQHQSPVVVARVEDDAEIARIVSDQKGAFVAVPIPLLGVLAVTSFTGAAGGPYTATIPEAGTVSCLQTIGAHLGSLLRAKRLQESQRVLSSVFLGNISSFQTLFSTISGELARNIPSAIRIDVWYIFEGDHPPLPQFTASSHIHATSPSLRPDDVVQMRAVVSPESIPETNALLLPLAMHDPYVVGPQVVKSVLKVTRLPGVDWPYDLDVLKRLQPLIDNALTLASHRAAANVARQKALVRLDAIRDDTLTLPSHDAYTNLHATQDTCLNAIADALGAGTDVYLAYLEPRFTEFATRDVDGLVFRSASRESLMRNVVLDTEDLLSFQCLRTQEPIVINHLSAQTGKTVHFCTSRRATRAYVVVPLSTLGVLAVDSFGVHCFTTKNELEKDVLSFLRDASQRLVALYEDTHQRYSRDRIVSVGSDLQALYAETLAAAYRDVTHVHSGHVLGLAPDFTGDLEVLCWLKYRNRRPVKAPRHYCYEQRCRKHYVRDLIHYDCIRLPMTNCPRTLDDARSTAPDPILAATGLEVRGNYPTFAAMMDGKMVAPRIAFVLYRKAGRSFTERDTASLRRLLTTAQDAYVAAFTALVLESLSIEMLFFAREMLQARDGFVARGSPLPILAMSTNETKYPLGPLKKAKKQTTRLIAFAATDVPVAVATILPAVVAVATPAPTTTTTVPPPEATVPPAKASKLTTRFRPKSKPTLAPTPAAVAAVTETPPSAVHHEVLLRLPHHEFLLLDVFVVPGILDNASSVARTTMVDWIETASATALRFREKPAGNERTVGYLLDMWFQASRTTYGATRLGIEHEARVHLDALVAVPPTPCPEAIGTVFTAALVACGVKRDVITTPRVALELFLSKKAATFLFESDPFDPKLKSRVWTSAFKCRTFLTSFSLLQLLPQLSPPLNTLLRYLLLLIAVARFLKRDADDAKAKRAHLSAAAIVLQCRVRCIFAGRELARRRRRRDAAICLQSVGRMYLARQKVLRLRSNQAASRLQTWWRRLQGPKKTTALSTKHLLDHVHALQARYATVDSETATTDDVSAWGDISTTESFDAFLASRHGKAMLTKEERGLSARMKARVKARSELPLEARLQEEVQDLFDFFDPIGVGSISRDDTKVVIAKLRIPLVDDELDDVVSMIDNDKSGDVSVLEFCSWFLYEYPTLRKRSADCGSLSRADRDWFVHTMAKRFLQQKYNIQRARTAVTKPNHDD</sequence>
<dbReference type="RefSeq" id="XP_008612208.1">
    <property type="nucleotide sequence ID" value="XM_008613986.1"/>
</dbReference>
<dbReference type="InterPro" id="IPR000048">
    <property type="entry name" value="IQ_motif_EF-hand-BS"/>
</dbReference>
<evidence type="ECO:0000313" key="4">
    <source>
        <dbReference type="EMBL" id="EQC34346.1"/>
    </source>
</evidence>
<dbReference type="eggNOG" id="ENOG502R865">
    <property type="taxonomic scope" value="Eukaryota"/>
</dbReference>
<dbReference type="VEuPathDB" id="FungiDB:SDRG_08118"/>
<dbReference type="STRING" id="1156394.T0QHX0"/>
<dbReference type="SMART" id="SM00015">
    <property type="entry name" value="IQ"/>
    <property type="match status" value="3"/>
</dbReference>
<dbReference type="Gene3D" id="1.10.150.50">
    <property type="entry name" value="Transcription Factor, Ets-1"/>
    <property type="match status" value="1"/>
</dbReference>
<dbReference type="SUPFAM" id="SSF55781">
    <property type="entry name" value="GAF domain-like"/>
    <property type="match status" value="1"/>
</dbReference>
<protein>
    <submittedName>
        <fullName evidence="4">Uncharacterized protein</fullName>
    </submittedName>
</protein>
<dbReference type="PROSITE" id="PS50105">
    <property type="entry name" value="SAM_DOMAIN"/>
    <property type="match status" value="1"/>
</dbReference>
<dbReference type="Pfam" id="PF13499">
    <property type="entry name" value="EF-hand_7"/>
    <property type="match status" value="1"/>
</dbReference>
<evidence type="ECO:0000259" key="2">
    <source>
        <dbReference type="PROSITE" id="PS50105"/>
    </source>
</evidence>
<feature type="domain" description="EF-hand" evidence="3">
    <location>
        <begin position="2338"/>
        <end position="2373"/>
    </location>
</feature>
<keyword evidence="5" id="KW-1185">Reference proteome</keyword>
<accession>T0QHX0</accession>
<reference evidence="4 5" key="1">
    <citation type="submission" date="2012-04" db="EMBL/GenBank/DDBJ databases">
        <title>The Genome Sequence of Saprolegnia declina VS20.</title>
        <authorList>
            <consortium name="The Broad Institute Genome Sequencing Platform"/>
            <person name="Russ C."/>
            <person name="Nusbaum C."/>
            <person name="Tyler B."/>
            <person name="van West P."/>
            <person name="Dieguez-Uribeondo J."/>
            <person name="de Bruijn I."/>
            <person name="Tripathy S."/>
            <person name="Jiang R."/>
            <person name="Young S.K."/>
            <person name="Zeng Q."/>
            <person name="Gargeya S."/>
            <person name="Fitzgerald M."/>
            <person name="Haas B."/>
            <person name="Abouelleil A."/>
            <person name="Alvarado L."/>
            <person name="Arachchi H.M."/>
            <person name="Berlin A."/>
            <person name="Chapman S.B."/>
            <person name="Goldberg J."/>
            <person name="Griggs A."/>
            <person name="Gujja S."/>
            <person name="Hansen M."/>
            <person name="Howarth C."/>
            <person name="Imamovic A."/>
            <person name="Larimer J."/>
            <person name="McCowen C."/>
            <person name="Montmayeur A."/>
            <person name="Murphy C."/>
            <person name="Neiman D."/>
            <person name="Pearson M."/>
            <person name="Priest M."/>
            <person name="Roberts A."/>
            <person name="Saif S."/>
            <person name="Shea T."/>
            <person name="Sisk P."/>
            <person name="Sykes S."/>
            <person name="Wortman J."/>
            <person name="Nusbaum C."/>
            <person name="Birren B."/>
        </authorList>
    </citation>
    <scope>NUCLEOTIDE SEQUENCE [LARGE SCALE GENOMIC DNA]</scope>
    <source>
        <strain evidence="4 5">VS20</strain>
    </source>
</reference>
<dbReference type="PROSITE" id="PS00018">
    <property type="entry name" value="EF_HAND_1"/>
    <property type="match status" value="1"/>
</dbReference>
<dbReference type="PROSITE" id="PS50096">
    <property type="entry name" value="IQ"/>
    <property type="match status" value="1"/>
</dbReference>
<dbReference type="CDD" id="cd00051">
    <property type="entry name" value="EFh"/>
    <property type="match status" value="1"/>
</dbReference>
<dbReference type="InterPro" id="IPR018247">
    <property type="entry name" value="EF_Hand_1_Ca_BS"/>
</dbReference>
<feature type="domain" description="SAM" evidence="2">
    <location>
        <begin position="242"/>
        <end position="306"/>
    </location>
</feature>
<dbReference type="Gene3D" id="1.20.5.190">
    <property type="match status" value="1"/>
</dbReference>
<dbReference type="EMBL" id="JH767155">
    <property type="protein sequence ID" value="EQC34346.1"/>
    <property type="molecule type" value="Genomic_DNA"/>
</dbReference>
<dbReference type="InterPro" id="IPR002048">
    <property type="entry name" value="EF_hand_dom"/>
</dbReference>
<dbReference type="InterPro" id="IPR001660">
    <property type="entry name" value="SAM"/>
</dbReference>
<dbReference type="SUPFAM" id="SSF47473">
    <property type="entry name" value="EF-hand"/>
    <property type="match status" value="1"/>
</dbReference>
<dbReference type="InParanoid" id="T0QHX0"/>